<feature type="DNA-binding region" description="H-T-H motif" evidence="2">
    <location>
        <begin position="44"/>
        <end position="63"/>
    </location>
</feature>
<keyword evidence="1 2" id="KW-0238">DNA-binding</keyword>
<dbReference type="EMBL" id="BMGB01000001">
    <property type="protein sequence ID" value="GGB04369.1"/>
    <property type="molecule type" value="Genomic_DNA"/>
</dbReference>
<organism evidence="5 6">
    <name type="scientific">Conyzicola nivalis</name>
    <dbReference type="NCBI Taxonomy" id="1477021"/>
    <lineage>
        <taxon>Bacteria</taxon>
        <taxon>Bacillati</taxon>
        <taxon>Actinomycetota</taxon>
        <taxon>Actinomycetes</taxon>
        <taxon>Micrococcales</taxon>
        <taxon>Microbacteriaceae</taxon>
        <taxon>Conyzicola</taxon>
    </lineage>
</organism>
<dbReference type="PRINTS" id="PR00455">
    <property type="entry name" value="HTHTETR"/>
</dbReference>
<sequence length="206" mass="22277">MTSGTPAFTETSPVARSRDADNTRQSLLRAARYRFARDGYAATKVRDIAADAGVNMALINRYFTSKEGLFEACLERVDQELGGPSTPDMTVDKIVQTVLTKVTASASDDQQLQLLLLLRTSGDERADDIRRSILGSFTERLAATAGWRAGDESTDHLLLRAQVVIATALGIVMLRSSIKLEPLSAASEEQLTGPLGDLLATLLPRP</sequence>
<evidence type="ECO:0000313" key="5">
    <source>
        <dbReference type="EMBL" id="GGB04369.1"/>
    </source>
</evidence>
<evidence type="ECO:0000256" key="3">
    <source>
        <dbReference type="SAM" id="MobiDB-lite"/>
    </source>
</evidence>
<name>A0A916WIX6_9MICO</name>
<dbReference type="Pfam" id="PF00440">
    <property type="entry name" value="TetR_N"/>
    <property type="match status" value="1"/>
</dbReference>
<dbReference type="AlphaFoldDB" id="A0A916WIX6"/>
<feature type="domain" description="HTH tetR-type" evidence="4">
    <location>
        <begin position="21"/>
        <end position="81"/>
    </location>
</feature>
<dbReference type="GO" id="GO:0000976">
    <property type="term" value="F:transcription cis-regulatory region binding"/>
    <property type="evidence" value="ECO:0007669"/>
    <property type="project" value="TreeGrafter"/>
</dbReference>
<protein>
    <recommendedName>
        <fullName evidence="4">HTH tetR-type domain-containing protein</fullName>
    </recommendedName>
</protein>
<reference evidence="5" key="2">
    <citation type="submission" date="2020-09" db="EMBL/GenBank/DDBJ databases">
        <authorList>
            <person name="Sun Q."/>
            <person name="Zhou Y."/>
        </authorList>
    </citation>
    <scope>NUCLEOTIDE SEQUENCE</scope>
    <source>
        <strain evidence="5">CGMCC 1.12813</strain>
    </source>
</reference>
<keyword evidence="6" id="KW-1185">Reference proteome</keyword>
<reference evidence="5" key="1">
    <citation type="journal article" date="2014" name="Int. J. Syst. Evol. Microbiol.">
        <title>Complete genome sequence of Corynebacterium casei LMG S-19264T (=DSM 44701T), isolated from a smear-ripened cheese.</title>
        <authorList>
            <consortium name="US DOE Joint Genome Institute (JGI-PGF)"/>
            <person name="Walter F."/>
            <person name="Albersmeier A."/>
            <person name="Kalinowski J."/>
            <person name="Ruckert C."/>
        </authorList>
    </citation>
    <scope>NUCLEOTIDE SEQUENCE</scope>
    <source>
        <strain evidence="5">CGMCC 1.12813</strain>
    </source>
</reference>
<dbReference type="RefSeq" id="WP_229733196.1">
    <property type="nucleotide sequence ID" value="NZ_BMGB01000001.1"/>
</dbReference>
<comment type="caution">
    <text evidence="5">The sequence shown here is derived from an EMBL/GenBank/DDBJ whole genome shotgun (WGS) entry which is preliminary data.</text>
</comment>
<proteinExistence type="predicted"/>
<gene>
    <name evidence="5" type="ORF">GCM10010979_18810</name>
</gene>
<dbReference type="InterPro" id="IPR036271">
    <property type="entry name" value="Tet_transcr_reg_TetR-rel_C_sf"/>
</dbReference>
<dbReference type="InterPro" id="IPR001647">
    <property type="entry name" value="HTH_TetR"/>
</dbReference>
<evidence type="ECO:0000259" key="4">
    <source>
        <dbReference type="PROSITE" id="PS50977"/>
    </source>
</evidence>
<dbReference type="GO" id="GO:0003700">
    <property type="term" value="F:DNA-binding transcription factor activity"/>
    <property type="evidence" value="ECO:0007669"/>
    <property type="project" value="TreeGrafter"/>
</dbReference>
<dbReference type="PANTHER" id="PTHR30055:SF235">
    <property type="entry name" value="TRANSCRIPTIONAL REGULATORY PROTEIN"/>
    <property type="match status" value="1"/>
</dbReference>
<evidence type="ECO:0000313" key="6">
    <source>
        <dbReference type="Proteomes" id="UP000606922"/>
    </source>
</evidence>
<evidence type="ECO:0000256" key="2">
    <source>
        <dbReference type="PROSITE-ProRule" id="PRU00335"/>
    </source>
</evidence>
<dbReference type="PROSITE" id="PS50977">
    <property type="entry name" value="HTH_TETR_2"/>
    <property type="match status" value="1"/>
</dbReference>
<dbReference type="Pfam" id="PF17920">
    <property type="entry name" value="TetR_C_16"/>
    <property type="match status" value="1"/>
</dbReference>
<dbReference type="Proteomes" id="UP000606922">
    <property type="component" value="Unassembled WGS sequence"/>
</dbReference>
<dbReference type="InterPro" id="IPR041678">
    <property type="entry name" value="TetR_C_16"/>
</dbReference>
<dbReference type="InterPro" id="IPR009057">
    <property type="entry name" value="Homeodomain-like_sf"/>
</dbReference>
<feature type="compositionally biased region" description="Polar residues" evidence="3">
    <location>
        <begin position="1"/>
        <end position="14"/>
    </location>
</feature>
<feature type="region of interest" description="Disordered" evidence="3">
    <location>
        <begin position="1"/>
        <end position="21"/>
    </location>
</feature>
<evidence type="ECO:0000256" key="1">
    <source>
        <dbReference type="ARBA" id="ARBA00023125"/>
    </source>
</evidence>
<dbReference type="SUPFAM" id="SSF48498">
    <property type="entry name" value="Tetracyclin repressor-like, C-terminal domain"/>
    <property type="match status" value="1"/>
</dbReference>
<dbReference type="InterPro" id="IPR050109">
    <property type="entry name" value="HTH-type_TetR-like_transc_reg"/>
</dbReference>
<dbReference type="PANTHER" id="PTHR30055">
    <property type="entry name" value="HTH-TYPE TRANSCRIPTIONAL REGULATOR RUTR"/>
    <property type="match status" value="1"/>
</dbReference>
<dbReference type="SUPFAM" id="SSF46689">
    <property type="entry name" value="Homeodomain-like"/>
    <property type="match status" value="1"/>
</dbReference>
<accession>A0A916WIX6</accession>
<dbReference type="Gene3D" id="1.10.357.10">
    <property type="entry name" value="Tetracycline Repressor, domain 2"/>
    <property type="match status" value="1"/>
</dbReference>